<gene>
    <name evidence="2" type="ORF">CLUP02_02525</name>
</gene>
<evidence type="ECO:0000256" key="1">
    <source>
        <dbReference type="SAM" id="MobiDB-lite"/>
    </source>
</evidence>
<dbReference type="AlphaFoldDB" id="A0A9Q8SGP2"/>
<protein>
    <submittedName>
        <fullName evidence="2">Uncharacterized protein</fullName>
    </submittedName>
</protein>
<reference evidence="2" key="1">
    <citation type="journal article" date="2021" name="Mol. Plant Microbe Interact.">
        <title>Complete Genome Sequence of the Plant-Pathogenic Fungus Colletotrichum lupini.</title>
        <authorList>
            <person name="Baroncelli R."/>
            <person name="Pensec F."/>
            <person name="Da Lio D."/>
            <person name="Boufleur T."/>
            <person name="Vicente I."/>
            <person name="Sarrocco S."/>
            <person name="Picot A."/>
            <person name="Baraldi E."/>
            <person name="Sukno S."/>
            <person name="Thon M."/>
            <person name="Le Floch G."/>
        </authorList>
    </citation>
    <scope>NUCLEOTIDE SEQUENCE</scope>
    <source>
        <strain evidence="2">IMI 504893</strain>
    </source>
</reference>
<dbReference type="RefSeq" id="XP_049138700.1">
    <property type="nucleotide sequence ID" value="XM_049281557.1"/>
</dbReference>
<feature type="region of interest" description="Disordered" evidence="1">
    <location>
        <begin position="139"/>
        <end position="161"/>
    </location>
</feature>
<feature type="compositionally biased region" description="Basic and acidic residues" evidence="1">
    <location>
        <begin position="108"/>
        <end position="124"/>
    </location>
</feature>
<proteinExistence type="predicted"/>
<organism evidence="2 3">
    <name type="scientific">Colletotrichum lupini</name>
    <dbReference type="NCBI Taxonomy" id="145971"/>
    <lineage>
        <taxon>Eukaryota</taxon>
        <taxon>Fungi</taxon>
        <taxon>Dikarya</taxon>
        <taxon>Ascomycota</taxon>
        <taxon>Pezizomycotina</taxon>
        <taxon>Sordariomycetes</taxon>
        <taxon>Hypocreomycetidae</taxon>
        <taxon>Glomerellales</taxon>
        <taxon>Glomerellaceae</taxon>
        <taxon>Colletotrichum</taxon>
        <taxon>Colletotrichum acutatum species complex</taxon>
    </lineage>
</organism>
<keyword evidence="3" id="KW-1185">Reference proteome</keyword>
<evidence type="ECO:0000313" key="3">
    <source>
        <dbReference type="Proteomes" id="UP000830671"/>
    </source>
</evidence>
<evidence type="ECO:0000313" key="2">
    <source>
        <dbReference type="EMBL" id="UQC77059.1"/>
    </source>
</evidence>
<dbReference type="Proteomes" id="UP000830671">
    <property type="component" value="Chromosome 2"/>
</dbReference>
<name>A0A9Q8SGP2_9PEZI</name>
<accession>A0A9Q8SGP2</accession>
<dbReference type="KEGG" id="clup:CLUP02_02525"/>
<feature type="region of interest" description="Disordered" evidence="1">
    <location>
        <begin position="101"/>
        <end position="126"/>
    </location>
</feature>
<dbReference type="EMBL" id="CP019474">
    <property type="protein sequence ID" value="UQC77059.1"/>
    <property type="molecule type" value="Genomic_DNA"/>
</dbReference>
<sequence length="559" mass="62280">MIHALIYSKAYGKDSSSTGELQWISMLSLQISYALRRCFVFGSGSSPCSLEIIHLCYRPPLNVQLGIESHHVERAVANAKPSFDHSRNSRNGNAVIMLYQSEQSPSRNVDDRGQTDDRDSDQRVARPFQQIVEPFRVPPTADNLRRSPCNPQKMQRSTRENTRTLAWKTPEGIKCQPALASRLRHTLVDFDHAANCQDCIQEITGAARRLKSLILHVATHRTRVNAVPPNRGPASPHPSRSAAVNSVQSIANVLQRATPAPEPEDEGRPLWFLEAGEQGANGSLHLLKATNDDDLGPKANGAGILDQWRLPSSSIRPTLASDVRETQNSFPFSARHRPILCLAKLTSSSKEELSATWNDGLAHNATEPRTGLAQVKAKWQQRPNQRSRGKKAKTAGIRIKLQIFTEFPLLLIVDDPTESCDEGSIKLNRGFQRHFIIRAVTQAQPDRRQAAMWLVTPTMRPNCWPSRFLHRISNGHRMPDLFPRASTTFLLFVEASPELPVMPAVYAAYRYLGDCISPPVDFGKDGKPTQQSSINVRQQRQSGTALVRHLVLIIRGEAG</sequence>
<dbReference type="GeneID" id="73336567"/>